<accession>A0A4R7G5G6</accession>
<evidence type="ECO:0000256" key="3">
    <source>
        <dbReference type="ARBA" id="ARBA00022475"/>
    </source>
</evidence>
<feature type="transmembrane region" description="Helical" evidence="8">
    <location>
        <begin position="222"/>
        <end position="238"/>
    </location>
</feature>
<reference evidence="10 11" key="1">
    <citation type="submission" date="2019-03" db="EMBL/GenBank/DDBJ databases">
        <title>Genomic Encyclopedia of Type Strains, Phase III (KMG-III): the genomes of soil and plant-associated and newly described type strains.</title>
        <authorList>
            <person name="Whitman W."/>
        </authorList>
    </citation>
    <scope>NUCLEOTIDE SEQUENCE [LARGE SCALE GENOMIC DNA]</scope>
    <source>
        <strain evidence="10 11">DSM 27373</strain>
    </source>
</reference>
<dbReference type="InterPro" id="IPR050171">
    <property type="entry name" value="MFS_Transporters"/>
</dbReference>
<evidence type="ECO:0000256" key="5">
    <source>
        <dbReference type="ARBA" id="ARBA00022989"/>
    </source>
</evidence>
<dbReference type="Gene3D" id="1.20.1250.20">
    <property type="entry name" value="MFS general substrate transporter like domains"/>
    <property type="match status" value="2"/>
</dbReference>
<dbReference type="EMBL" id="SOAN01000003">
    <property type="protein sequence ID" value="TDS86402.1"/>
    <property type="molecule type" value="Genomic_DNA"/>
</dbReference>
<keyword evidence="3" id="KW-1003">Cell membrane</keyword>
<evidence type="ECO:0000313" key="11">
    <source>
        <dbReference type="Proteomes" id="UP000294506"/>
    </source>
</evidence>
<proteinExistence type="predicted"/>
<dbReference type="InterPro" id="IPR011701">
    <property type="entry name" value="MFS"/>
</dbReference>
<sequence length="439" mass="45233">MLGAQGVFNLGFYAVVPFIAIVLAEDFALGGAAVGLVLGVRTAAQQGMFLLGGILADRYGARSLILTGCAVRAAGFGTLAASVSWQHSLTIFILGTVLTGLGGALFSPALNTLVARTQAQREDRDLSTTAKPTLFAALSVVGETGAAIGPFLGAALLGWGFGAAAGAGAALFVLVGLLLGWLLPRPPHRAHAVPQPAGRGKLVRGSGGIPPRRRCASLRHRGFIAFTALHAVDLLSYNQLYLSLPAEIRRSGADVETLAWLFAMVSLITVTLQLPISRLARRLGPQRALPLGYLTTAAGFLLLAACSTTAIPVGLELAPATTAVALWILGHLMAAPVALDLVPRFAGTAQWGSYYGLLATAGGIAVLLGNAAAGSLLHFAAFSEALSWAPWLLLGTLPLISATLIGRTLPTPPQLASTSKTPEPSAENTEKAPDDTFTS</sequence>
<evidence type="ECO:0000256" key="1">
    <source>
        <dbReference type="ARBA" id="ARBA00004651"/>
    </source>
</evidence>
<dbReference type="Proteomes" id="UP000294506">
    <property type="component" value="Unassembled WGS sequence"/>
</dbReference>
<dbReference type="GO" id="GO:0022857">
    <property type="term" value="F:transmembrane transporter activity"/>
    <property type="evidence" value="ECO:0007669"/>
    <property type="project" value="InterPro"/>
</dbReference>
<evidence type="ECO:0000256" key="4">
    <source>
        <dbReference type="ARBA" id="ARBA00022692"/>
    </source>
</evidence>
<dbReference type="InterPro" id="IPR036259">
    <property type="entry name" value="MFS_trans_sf"/>
</dbReference>
<feature type="transmembrane region" description="Helical" evidence="8">
    <location>
        <begin position="91"/>
        <end position="114"/>
    </location>
</feature>
<dbReference type="PROSITE" id="PS50850">
    <property type="entry name" value="MFS"/>
    <property type="match status" value="1"/>
</dbReference>
<organism evidence="10 11">
    <name type="scientific">Nesterenkonia aurantiaca</name>
    <dbReference type="NCBI Taxonomy" id="1436010"/>
    <lineage>
        <taxon>Bacteria</taxon>
        <taxon>Bacillati</taxon>
        <taxon>Actinomycetota</taxon>
        <taxon>Actinomycetes</taxon>
        <taxon>Micrococcales</taxon>
        <taxon>Micrococcaceae</taxon>
        <taxon>Nesterenkonia</taxon>
    </lineage>
</organism>
<dbReference type="AlphaFoldDB" id="A0A4R7G5G6"/>
<keyword evidence="4 8" id="KW-0812">Transmembrane</keyword>
<keyword evidence="6 8" id="KW-0472">Membrane</keyword>
<feature type="compositionally biased region" description="Basic and acidic residues" evidence="7">
    <location>
        <begin position="428"/>
        <end position="439"/>
    </location>
</feature>
<keyword evidence="11" id="KW-1185">Reference proteome</keyword>
<keyword evidence="5 8" id="KW-1133">Transmembrane helix</keyword>
<dbReference type="PANTHER" id="PTHR23517">
    <property type="entry name" value="RESISTANCE PROTEIN MDTM, PUTATIVE-RELATED-RELATED"/>
    <property type="match status" value="1"/>
</dbReference>
<evidence type="ECO:0000313" key="10">
    <source>
        <dbReference type="EMBL" id="TDS86402.1"/>
    </source>
</evidence>
<feature type="transmembrane region" description="Helical" evidence="8">
    <location>
        <begin position="388"/>
        <end position="406"/>
    </location>
</feature>
<protein>
    <submittedName>
        <fullName evidence="10">MFS transporter</fullName>
    </submittedName>
</protein>
<feature type="region of interest" description="Disordered" evidence="7">
    <location>
        <begin position="413"/>
        <end position="439"/>
    </location>
</feature>
<feature type="transmembrane region" description="Helical" evidence="8">
    <location>
        <begin position="163"/>
        <end position="183"/>
    </location>
</feature>
<feature type="transmembrane region" description="Helical" evidence="8">
    <location>
        <begin position="354"/>
        <end position="382"/>
    </location>
</feature>
<keyword evidence="2" id="KW-0813">Transport</keyword>
<evidence type="ECO:0000256" key="8">
    <source>
        <dbReference type="SAM" id="Phobius"/>
    </source>
</evidence>
<feature type="domain" description="Major facilitator superfamily (MFS) profile" evidence="9">
    <location>
        <begin position="1"/>
        <end position="413"/>
    </location>
</feature>
<dbReference type="SUPFAM" id="SSF103473">
    <property type="entry name" value="MFS general substrate transporter"/>
    <property type="match status" value="1"/>
</dbReference>
<feature type="transmembrane region" description="Helical" evidence="8">
    <location>
        <begin position="288"/>
        <end position="311"/>
    </location>
</feature>
<dbReference type="PANTHER" id="PTHR23517:SF2">
    <property type="entry name" value="MULTIDRUG RESISTANCE PROTEIN MDTH"/>
    <property type="match status" value="1"/>
</dbReference>
<evidence type="ECO:0000256" key="2">
    <source>
        <dbReference type="ARBA" id="ARBA00022448"/>
    </source>
</evidence>
<dbReference type="InterPro" id="IPR020846">
    <property type="entry name" value="MFS_dom"/>
</dbReference>
<evidence type="ECO:0000259" key="9">
    <source>
        <dbReference type="PROSITE" id="PS50850"/>
    </source>
</evidence>
<comment type="subcellular location">
    <subcellularLocation>
        <location evidence="1">Cell membrane</location>
        <topology evidence="1">Multi-pass membrane protein</topology>
    </subcellularLocation>
</comment>
<dbReference type="Pfam" id="PF07690">
    <property type="entry name" value="MFS_1"/>
    <property type="match status" value="2"/>
</dbReference>
<feature type="transmembrane region" description="Helical" evidence="8">
    <location>
        <begin position="12"/>
        <end position="38"/>
    </location>
</feature>
<evidence type="ECO:0000256" key="6">
    <source>
        <dbReference type="ARBA" id="ARBA00023136"/>
    </source>
</evidence>
<feature type="transmembrane region" description="Helical" evidence="8">
    <location>
        <begin position="317"/>
        <end position="342"/>
    </location>
</feature>
<comment type="caution">
    <text evidence="10">The sequence shown here is derived from an EMBL/GenBank/DDBJ whole genome shotgun (WGS) entry which is preliminary data.</text>
</comment>
<gene>
    <name evidence="10" type="ORF">EV640_10391</name>
</gene>
<feature type="transmembrane region" description="Helical" evidence="8">
    <location>
        <begin position="59"/>
        <end position="85"/>
    </location>
</feature>
<feature type="transmembrane region" description="Helical" evidence="8">
    <location>
        <begin position="258"/>
        <end position="276"/>
    </location>
</feature>
<dbReference type="GO" id="GO:0005886">
    <property type="term" value="C:plasma membrane"/>
    <property type="evidence" value="ECO:0007669"/>
    <property type="project" value="UniProtKB-SubCell"/>
</dbReference>
<feature type="transmembrane region" description="Helical" evidence="8">
    <location>
        <begin position="134"/>
        <end position="157"/>
    </location>
</feature>
<name>A0A4R7G5G6_9MICC</name>
<evidence type="ECO:0000256" key="7">
    <source>
        <dbReference type="SAM" id="MobiDB-lite"/>
    </source>
</evidence>